<keyword evidence="3" id="KW-0479">Metal-binding</keyword>
<dbReference type="Gene3D" id="3.40.390.10">
    <property type="entry name" value="Collagenase (Catalytic Domain)"/>
    <property type="match status" value="1"/>
</dbReference>
<proteinExistence type="predicted"/>
<keyword evidence="5" id="KW-0862">Zinc</keyword>
<keyword evidence="2" id="KW-0645">Protease</keyword>
<dbReference type="Proteomes" id="UP000215902">
    <property type="component" value="Unassembled WGS sequence"/>
</dbReference>
<evidence type="ECO:0000256" key="1">
    <source>
        <dbReference type="ARBA" id="ARBA00001947"/>
    </source>
</evidence>
<keyword evidence="4" id="KW-0378">Hydrolase</keyword>
<evidence type="ECO:0000256" key="5">
    <source>
        <dbReference type="ARBA" id="ARBA00022833"/>
    </source>
</evidence>
<dbReference type="PANTHER" id="PTHR11733">
    <property type="entry name" value="ZINC METALLOPROTEASE FAMILY M13 NEPRILYSIN-RELATED"/>
    <property type="match status" value="1"/>
</dbReference>
<reference evidence="10 11" key="1">
    <citation type="submission" date="2017-06" db="EMBL/GenBank/DDBJ databases">
        <title>A platform for efficient transgenesis in Macrostomum lignano, a flatworm model organism for stem cell research.</title>
        <authorList>
            <person name="Berezikov E."/>
        </authorList>
    </citation>
    <scope>NUCLEOTIDE SEQUENCE [LARGE SCALE GENOMIC DNA]</scope>
    <source>
        <strain evidence="10">DV1</strain>
        <tissue evidence="10">Whole organism</tissue>
    </source>
</reference>
<dbReference type="STRING" id="282301.A0A267E660"/>
<dbReference type="PROSITE" id="PS51885">
    <property type="entry name" value="NEPRILYSIN"/>
    <property type="match status" value="1"/>
</dbReference>
<dbReference type="GO" id="GO:0004222">
    <property type="term" value="F:metalloendopeptidase activity"/>
    <property type="evidence" value="ECO:0007669"/>
    <property type="project" value="InterPro"/>
</dbReference>
<keyword evidence="11" id="KW-1185">Reference proteome</keyword>
<dbReference type="SUPFAM" id="SSF55486">
    <property type="entry name" value="Metalloproteases ('zincins'), catalytic domain"/>
    <property type="match status" value="1"/>
</dbReference>
<evidence type="ECO:0000313" key="11">
    <source>
        <dbReference type="Proteomes" id="UP000215902"/>
    </source>
</evidence>
<sequence length="762" mass="84990">MPSPVFSLISLLLLSSSCSFCSASASQFCTNTDCNSLSANLLLHLNWSVNPCDDFYEFACGGFQRQVRYDINDYESEAYTDAPRRMTLEIENRLHEILIDSSLDKPSGERSLRDAVRLTRALYKNCLRWGTARSALPRDPESQLGTAITDMNMLLEHLLGNSMKLLEMSLEQLLARTAAMGLGTVFDISVSEELGNLGSFNFSSQEYANAPKLNLVVSTFNFTADSSYWSPMLGFLTLNNVSLSEAINNSSALGAETEYVMATIAGEVKAIVESTQNLSKPFNGSLNALELELRSAVSGFNLSLFLHELRPNGVNKSTMVEVDNMPMLKALLNYFSVGKVINNGPDAPTDSTLEMRRVQRNKFLTLDAMLEFVDILPVLSPALKPGTGSLSLKERISGGQCLEFTLRLMEPALVWLYRQRFHPTKLNVLEKVIETMKVAFVNRMVDQNWITEADKAKMVDKVIDMRYNVGHQELTDKQLASFYRSTSAKLRGSAVQSFSFTLGLAMKANAKRHLDLLTNNPIIKPSMVDIEHTFTVNAYYAIDSNSLWFPLAILTPPIYAASYPDFAVYGAFGSLVGHEIGHGFAEQWINDASSEEQSTFMQLETDTQASYQERVQCMRRELSELKQDSCWNETLAEDIADSVGLSAAYRAYTMGRSAETDLLPKGLFDPFDIASLLSCRFDLDGRLSWQRQQLDRLFFVMAAQPYCTKANSQGMAESFRSGDHSSGPVRVKAMMRSSSDFARTFQCPSASRMNPSVKCVFW</sequence>
<dbReference type="EMBL" id="NIVC01002541">
    <property type="protein sequence ID" value="PAA57041.1"/>
    <property type="molecule type" value="Genomic_DNA"/>
</dbReference>
<dbReference type="InterPro" id="IPR018497">
    <property type="entry name" value="Peptidase_M13_C"/>
</dbReference>
<dbReference type="GO" id="GO:0046872">
    <property type="term" value="F:metal ion binding"/>
    <property type="evidence" value="ECO:0007669"/>
    <property type="project" value="UniProtKB-KW"/>
</dbReference>
<accession>A0A267E660</accession>
<dbReference type="OrthoDB" id="6475849at2759"/>
<name>A0A267E660_9PLAT</name>
<feature type="domain" description="Peptidase M13 C-terminal" evidence="8">
    <location>
        <begin position="691"/>
        <end position="759"/>
    </location>
</feature>
<protein>
    <recommendedName>
        <fullName evidence="12">Peptidase_M13 domain-containing protein</fullName>
    </recommendedName>
</protein>
<dbReference type="InterPro" id="IPR042089">
    <property type="entry name" value="Peptidase_M13_dom_2"/>
</dbReference>
<feature type="chain" id="PRO_5012763420" description="Peptidase_M13 domain-containing protein" evidence="7">
    <location>
        <begin position="24"/>
        <end position="762"/>
    </location>
</feature>
<dbReference type="PANTHER" id="PTHR11733:SF133">
    <property type="entry name" value="PHOSPHATE-REGULATING NEUTRAL ENDOPEPTIDASE PHEX"/>
    <property type="match status" value="1"/>
</dbReference>
<feature type="domain" description="Peptidase M13 N-terminal" evidence="9">
    <location>
        <begin position="51"/>
        <end position="471"/>
    </location>
</feature>
<dbReference type="PRINTS" id="PR00786">
    <property type="entry name" value="NEPRILYSIN"/>
</dbReference>
<evidence type="ECO:0000256" key="6">
    <source>
        <dbReference type="ARBA" id="ARBA00023049"/>
    </source>
</evidence>
<organism evidence="10 11">
    <name type="scientific">Macrostomum lignano</name>
    <dbReference type="NCBI Taxonomy" id="282301"/>
    <lineage>
        <taxon>Eukaryota</taxon>
        <taxon>Metazoa</taxon>
        <taxon>Spiralia</taxon>
        <taxon>Lophotrochozoa</taxon>
        <taxon>Platyhelminthes</taxon>
        <taxon>Rhabditophora</taxon>
        <taxon>Macrostomorpha</taxon>
        <taxon>Macrostomida</taxon>
        <taxon>Macrostomidae</taxon>
        <taxon>Macrostomum</taxon>
    </lineage>
</organism>
<dbReference type="Pfam" id="PF01431">
    <property type="entry name" value="Peptidase_M13"/>
    <property type="match status" value="2"/>
</dbReference>
<evidence type="ECO:0008006" key="12">
    <source>
        <dbReference type="Google" id="ProtNLM"/>
    </source>
</evidence>
<dbReference type="GO" id="GO:0016485">
    <property type="term" value="P:protein processing"/>
    <property type="evidence" value="ECO:0007669"/>
    <property type="project" value="TreeGrafter"/>
</dbReference>
<keyword evidence="7" id="KW-0732">Signal</keyword>
<comment type="caution">
    <text evidence="10">The sequence shown here is derived from an EMBL/GenBank/DDBJ whole genome shotgun (WGS) entry which is preliminary data.</text>
</comment>
<evidence type="ECO:0000256" key="2">
    <source>
        <dbReference type="ARBA" id="ARBA00022670"/>
    </source>
</evidence>
<feature type="signal peptide" evidence="7">
    <location>
        <begin position="1"/>
        <end position="23"/>
    </location>
</feature>
<feature type="domain" description="Peptidase M13 C-terminal" evidence="8">
    <location>
        <begin position="537"/>
        <end position="665"/>
    </location>
</feature>
<dbReference type="InterPro" id="IPR008753">
    <property type="entry name" value="Peptidase_M13_N"/>
</dbReference>
<dbReference type="InterPro" id="IPR000718">
    <property type="entry name" value="Peptidase_M13"/>
</dbReference>
<gene>
    <name evidence="10" type="ORF">BOX15_Mlig024679g2</name>
</gene>
<dbReference type="CDD" id="cd08662">
    <property type="entry name" value="M13"/>
    <property type="match status" value="1"/>
</dbReference>
<evidence type="ECO:0000259" key="9">
    <source>
        <dbReference type="Pfam" id="PF05649"/>
    </source>
</evidence>
<dbReference type="AlphaFoldDB" id="A0A267E660"/>
<dbReference type="Gene3D" id="1.10.1380.10">
    <property type="entry name" value="Neutral endopeptidase , domain2"/>
    <property type="match status" value="1"/>
</dbReference>
<evidence type="ECO:0000313" key="10">
    <source>
        <dbReference type="EMBL" id="PAA57041.1"/>
    </source>
</evidence>
<comment type="cofactor">
    <cofactor evidence="1">
        <name>Zn(2+)</name>
        <dbReference type="ChEBI" id="CHEBI:29105"/>
    </cofactor>
</comment>
<evidence type="ECO:0000259" key="8">
    <source>
        <dbReference type="Pfam" id="PF01431"/>
    </source>
</evidence>
<dbReference type="InterPro" id="IPR024079">
    <property type="entry name" value="MetalloPept_cat_dom_sf"/>
</dbReference>
<evidence type="ECO:0000256" key="7">
    <source>
        <dbReference type="SAM" id="SignalP"/>
    </source>
</evidence>
<evidence type="ECO:0000256" key="4">
    <source>
        <dbReference type="ARBA" id="ARBA00022801"/>
    </source>
</evidence>
<evidence type="ECO:0000256" key="3">
    <source>
        <dbReference type="ARBA" id="ARBA00022723"/>
    </source>
</evidence>
<keyword evidence="6" id="KW-0482">Metalloprotease</keyword>
<dbReference type="GO" id="GO:0005886">
    <property type="term" value="C:plasma membrane"/>
    <property type="evidence" value="ECO:0007669"/>
    <property type="project" value="TreeGrafter"/>
</dbReference>
<dbReference type="Pfam" id="PF05649">
    <property type="entry name" value="Peptidase_M13_N"/>
    <property type="match status" value="1"/>
</dbReference>